<comment type="caution">
    <text evidence="5">The sequence shown here is derived from an EMBL/GenBank/DDBJ whole genome shotgun (WGS) entry which is preliminary data.</text>
</comment>
<proteinExistence type="predicted"/>
<reference evidence="6 8" key="2">
    <citation type="submission" date="2014-01" db="EMBL/GenBank/DDBJ databases">
        <title>Draft genome sequencing of Bacillus alcalophilus CGMCC 1.3604.</title>
        <authorList>
            <person name="Yang J."/>
            <person name="Diao L."/>
            <person name="Yang S."/>
        </authorList>
    </citation>
    <scope>NUCLEOTIDE SEQUENCE [LARGE SCALE GENOMIC DNA]</scope>
    <source>
        <strain evidence="6 8">CGMCC 1.3604</strain>
    </source>
</reference>
<dbReference type="Gene3D" id="3.40.50.280">
    <property type="entry name" value="Cobalamin-binding domain"/>
    <property type="match status" value="1"/>
</dbReference>
<dbReference type="InterPro" id="IPR003759">
    <property type="entry name" value="Cbl-bd_cap"/>
</dbReference>
<keyword evidence="7" id="KW-1185">Reference proteome</keyword>
<evidence type="ECO:0000313" key="6">
    <source>
        <dbReference type="EMBL" id="THG90091.1"/>
    </source>
</evidence>
<dbReference type="PANTHER" id="PTHR30204">
    <property type="entry name" value="REDOX-CYCLING DRUG-SENSING TRANSCRIPTIONAL ACTIVATOR SOXR"/>
    <property type="match status" value="1"/>
</dbReference>
<dbReference type="Gene3D" id="1.10.1240.10">
    <property type="entry name" value="Methionine synthase domain"/>
    <property type="match status" value="1"/>
</dbReference>
<dbReference type="RefSeq" id="WP_003322424.1">
    <property type="nucleotide sequence ID" value="NZ_ALPT02000001.1"/>
</dbReference>
<dbReference type="GO" id="GO:0003677">
    <property type="term" value="F:DNA binding"/>
    <property type="evidence" value="ECO:0007669"/>
    <property type="project" value="UniProtKB-KW"/>
</dbReference>
<dbReference type="SUPFAM" id="SSF46955">
    <property type="entry name" value="Putative DNA-binding domain"/>
    <property type="match status" value="1"/>
</dbReference>
<evidence type="ECO:0000259" key="4">
    <source>
        <dbReference type="PROSITE" id="PS50937"/>
    </source>
</evidence>
<reference evidence="5 7" key="1">
    <citation type="journal article" date="2014" name="Genome Announc.">
        <title>Draft Genome Sequence of Bacillus alcalophilus AV1934, a Classic Alkaliphile Isolated from Human Feces in 1934.</title>
        <authorList>
            <person name="Attie O."/>
            <person name="Jayaprakash A."/>
            <person name="Shah H."/>
            <person name="Paulsen I.T."/>
            <person name="Morino M."/>
            <person name="Takahashi Y."/>
            <person name="Narumi I."/>
            <person name="Sachidanandam R."/>
            <person name="Satoh K."/>
            <person name="Ito M."/>
            <person name="Krulwich T.A."/>
        </authorList>
    </citation>
    <scope>NUCLEOTIDE SEQUENCE [LARGE SCALE GENOMIC DNA]</scope>
    <source>
        <strain evidence="5 7">AV1934</strain>
    </source>
</reference>
<evidence type="ECO:0000256" key="2">
    <source>
        <dbReference type="ARBA" id="ARBA00023125"/>
    </source>
</evidence>
<keyword evidence="1" id="KW-0805">Transcription regulation</keyword>
<dbReference type="Gene3D" id="1.10.1660.10">
    <property type="match status" value="1"/>
</dbReference>
<keyword evidence="3" id="KW-0804">Transcription</keyword>
<dbReference type="SMART" id="SM00422">
    <property type="entry name" value="HTH_MERR"/>
    <property type="match status" value="1"/>
</dbReference>
<dbReference type="InterPro" id="IPR009061">
    <property type="entry name" value="DNA-bd_dom_put_sf"/>
</dbReference>
<evidence type="ECO:0000256" key="3">
    <source>
        <dbReference type="ARBA" id="ARBA00023163"/>
    </source>
</evidence>
<protein>
    <submittedName>
        <fullName evidence="5">MerR family transcriptional regulator</fullName>
    </submittedName>
</protein>
<dbReference type="InterPro" id="IPR000551">
    <property type="entry name" value="MerR-type_HTH_dom"/>
</dbReference>
<dbReference type="PANTHER" id="PTHR30204:SF67">
    <property type="entry name" value="HTH-TYPE TRANSCRIPTIONAL REGULATOR MLRA-RELATED"/>
    <property type="match status" value="1"/>
</dbReference>
<evidence type="ECO:0000256" key="1">
    <source>
        <dbReference type="ARBA" id="ARBA00023015"/>
    </source>
</evidence>
<evidence type="ECO:0000313" key="7">
    <source>
        <dbReference type="Proteomes" id="UP000002754"/>
    </source>
</evidence>
<dbReference type="EMBL" id="ALPT02000001">
    <property type="protein sequence ID" value="KGA99177.1"/>
    <property type="molecule type" value="Genomic_DNA"/>
</dbReference>
<dbReference type="Proteomes" id="UP000002754">
    <property type="component" value="Unassembled WGS sequence"/>
</dbReference>
<dbReference type="STRING" id="1218173.BALCAV_0200550"/>
<evidence type="ECO:0000313" key="8">
    <source>
        <dbReference type="Proteomes" id="UP000297014"/>
    </source>
</evidence>
<keyword evidence="2" id="KW-0238">DNA-binding</keyword>
<evidence type="ECO:0000313" key="5">
    <source>
        <dbReference type="EMBL" id="KGA99177.1"/>
    </source>
</evidence>
<accession>A0A094Z033</accession>
<dbReference type="InterPro" id="IPR047057">
    <property type="entry name" value="MerR_fam"/>
</dbReference>
<dbReference type="EMBL" id="JALP01000174">
    <property type="protein sequence ID" value="THG90091.1"/>
    <property type="molecule type" value="Genomic_DNA"/>
</dbReference>
<dbReference type="AlphaFoldDB" id="A0A094Z033"/>
<dbReference type="PROSITE" id="PS50937">
    <property type="entry name" value="HTH_MERR_2"/>
    <property type="match status" value="1"/>
</dbReference>
<dbReference type="Pfam" id="PF13411">
    <property type="entry name" value="MerR_1"/>
    <property type="match status" value="1"/>
</dbReference>
<gene>
    <name evidence="6" type="ORF">AJ85_13300</name>
    <name evidence="5" type="ORF">BALCAV_0200550</name>
</gene>
<organism evidence="5 7">
    <name type="scientific">Alkalihalobacillus alcalophilus ATCC 27647 = CGMCC 1.3604</name>
    <dbReference type="NCBI Taxonomy" id="1218173"/>
    <lineage>
        <taxon>Bacteria</taxon>
        <taxon>Bacillati</taxon>
        <taxon>Bacillota</taxon>
        <taxon>Bacilli</taxon>
        <taxon>Bacillales</taxon>
        <taxon>Bacillaceae</taxon>
        <taxon>Alkalihalobacillus</taxon>
    </lineage>
</organism>
<dbReference type="GO" id="GO:0003700">
    <property type="term" value="F:DNA-binding transcription factor activity"/>
    <property type="evidence" value="ECO:0007669"/>
    <property type="project" value="InterPro"/>
</dbReference>
<dbReference type="OrthoDB" id="9800334at2"/>
<dbReference type="CDD" id="cd01104">
    <property type="entry name" value="HTH_MlrA-CarA"/>
    <property type="match status" value="1"/>
</dbReference>
<feature type="domain" description="HTH merR-type" evidence="4">
    <location>
        <begin position="7"/>
        <end position="76"/>
    </location>
</feature>
<dbReference type="InterPro" id="IPR036594">
    <property type="entry name" value="Meth_synthase_dom"/>
</dbReference>
<dbReference type="eggNOG" id="COG0789">
    <property type="taxonomic scope" value="Bacteria"/>
</dbReference>
<dbReference type="Pfam" id="PF02607">
    <property type="entry name" value="B12-binding_2"/>
    <property type="match status" value="1"/>
</dbReference>
<dbReference type="Proteomes" id="UP000297014">
    <property type="component" value="Unassembled WGS sequence"/>
</dbReference>
<sequence>MASTDGKYNIKAIAKMLDLQPGTLRAWERRYQFIEPKRNQAGHRLYSEEHVLILKWLINKVNHGFPIGQAIDLLKKEQEPTSKLNVSTNEDYTVQLAEELLCALLSFNENQAQQLLNKAFSLFSFEKVSIEILEALLIKVAALWEEAQITKAHEHFVSTFIRVKIGQIYQGLPVNSFLPKVLLVCGPDETNDLQLLSFSLFLRRKGFSVLYLGEGIPAEDVELVLNETDASIFITSCTHEKNVAKTQKLLLTLEEKKRALTIGVVGAAFLQLQDKKWTRFLIEQNFEARDSWIKKIITDN</sequence>
<name>A0A094Z033_ALKAL</name>